<feature type="transmembrane region" description="Helical" evidence="9">
    <location>
        <begin position="125"/>
        <end position="144"/>
    </location>
</feature>
<evidence type="ECO:0000256" key="9">
    <source>
        <dbReference type="HAMAP-Rule" id="MF_01148"/>
    </source>
</evidence>
<reference evidence="11 12" key="1">
    <citation type="submission" date="2014-05" db="EMBL/GenBank/DDBJ databases">
        <title>Methylome analysis of the phasevarions of Haemophilus influenzae.</title>
        <authorList>
            <person name="Atack J.M."/>
            <person name="Fox K.L."/>
            <person name="Power P.M."/>
            <person name="Clark T."/>
            <person name="Jurcisek J."/>
            <person name="Korlach J."/>
            <person name="Bakaletz L.O."/>
            <person name="Jennings M.P."/>
        </authorList>
    </citation>
    <scope>NUCLEOTIDE SEQUENCE [LARGE SCALE GENOMIC DNA]</scope>
    <source>
        <strain evidence="11 12">1209</strain>
    </source>
</reference>
<feature type="domain" description="CN hydrolase" evidence="10">
    <location>
        <begin position="236"/>
        <end position="483"/>
    </location>
</feature>
<dbReference type="NCBIfam" id="TIGR00546">
    <property type="entry name" value="lnt"/>
    <property type="match status" value="1"/>
</dbReference>
<dbReference type="Gene3D" id="3.60.110.10">
    <property type="entry name" value="Carbon-nitrogen hydrolase"/>
    <property type="match status" value="1"/>
</dbReference>
<dbReference type="InterPro" id="IPR036526">
    <property type="entry name" value="C-N_Hydrolase_sf"/>
</dbReference>
<dbReference type="HAMAP" id="MF_01148">
    <property type="entry name" value="Lnt"/>
    <property type="match status" value="1"/>
</dbReference>
<evidence type="ECO:0000256" key="1">
    <source>
        <dbReference type="ARBA" id="ARBA00004651"/>
    </source>
</evidence>
<dbReference type="InterPro" id="IPR045378">
    <property type="entry name" value="LNT_N"/>
</dbReference>
<dbReference type="CDD" id="cd07571">
    <property type="entry name" value="ALP_N-acyl_transferase"/>
    <property type="match status" value="1"/>
</dbReference>
<organism evidence="11 12">
    <name type="scientific">Haemophilus influenzae</name>
    <dbReference type="NCBI Taxonomy" id="727"/>
    <lineage>
        <taxon>Bacteria</taxon>
        <taxon>Pseudomonadati</taxon>
        <taxon>Pseudomonadota</taxon>
        <taxon>Gammaproteobacteria</taxon>
        <taxon>Pasteurellales</taxon>
        <taxon>Pasteurellaceae</taxon>
        <taxon>Haemophilus</taxon>
    </lineage>
</organism>
<evidence type="ECO:0000313" key="11">
    <source>
        <dbReference type="EMBL" id="KIS36356.1"/>
    </source>
</evidence>
<keyword evidence="11" id="KW-0449">Lipoprotein</keyword>
<dbReference type="PATRIC" id="fig|727.564.peg.1255"/>
<accession>A0A0D0GYB0</accession>
<feature type="transmembrane region" description="Helical" evidence="9">
    <location>
        <begin position="17"/>
        <end position="33"/>
    </location>
</feature>
<dbReference type="AlphaFoldDB" id="A0A0D0GYB0"/>
<feature type="transmembrane region" description="Helical" evidence="9">
    <location>
        <begin position="39"/>
        <end position="54"/>
    </location>
</feature>
<feature type="transmembrane region" description="Helical" evidence="9">
    <location>
        <begin position="496"/>
        <end position="515"/>
    </location>
</feature>
<dbReference type="Pfam" id="PF20154">
    <property type="entry name" value="LNT_N"/>
    <property type="match status" value="1"/>
</dbReference>
<evidence type="ECO:0000256" key="2">
    <source>
        <dbReference type="ARBA" id="ARBA00010065"/>
    </source>
</evidence>
<dbReference type="EMBL" id="JMQP01000002">
    <property type="protein sequence ID" value="KIS36356.1"/>
    <property type="molecule type" value="Genomic_DNA"/>
</dbReference>
<dbReference type="GO" id="GO:0042158">
    <property type="term" value="P:lipoprotein biosynthetic process"/>
    <property type="evidence" value="ECO:0007669"/>
    <property type="project" value="UniProtKB-UniRule"/>
</dbReference>
<dbReference type="EC" id="2.3.1.269" evidence="9"/>
<evidence type="ECO:0000313" key="12">
    <source>
        <dbReference type="Proteomes" id="UP000050700"/>
    </source>
</evidence>
<proteinExistence type="inferred from homology"/>
<dbReference type="PROSITE" id="PS50263">
    <property type="entry name" value="CN_HYDROLASE"/>
    <property type="match status" value="1"/>
</dbReference>
<protein>
    <recommendedName>
        <fullName evidence="9">Apolipoprotein N-acyltransferase</fullName>
        <shortName evidence="9">ALP N-acyltransferase</shortName>
        <ecNumber evidence="9">2.3.1.269</ecNumber>
    </recommendedName>
</protein>
<dbReference type="GO" id="GO:0005886">
    <property type="term" value="C:plasma membrane"/>
    <property type="evidence" value="ECO:0007669"/>
    <property type="project" value="UniProtKB-SubCell"/>
</dbReference>
<evidence type="ECO:0000256" key="4">
    <source>
        <dbReference type="ARBA" id="ARBA00022679"/>
    </source>
</evidence>
<dbReference type="PANTHER" id="PTHR38686:SF1">
    <property type="entry name" value="APOLIPOPROTEIN N-ACYLTRANSFERASE"/>
    <property type="match status" value="1"/>
</dbReference>
<comment type="similarity">
    <text evidence="2 9">Belongs to the CN hydrolase family. Apolipoprotein N-acyltransferase subfamily.</text>
</comment>
<dbReference type="Pfam" id="PF00795">
    <property type="entry name" value="CN_hydrolase"/>
    <property type="match status" value="1"/>
</dbReference>
<evidence type="ECO:0000256" key="5">
    <source>
        <dbReference type="ARBA" id="ARBA00022692"/>
    </source>
</evidence>
<keyword evidence="3 9" id="KW-1003">Cell membrane</keyword>
<gene>
    <name evidence="9 11" type="primary">lnt</name>
    <name evidence="11" type="ORF">NTHI1209_02000</name>
</gene>
<feature type="transmembrane region" description="Helical" evidence="9">
    <location>
        <begin position="61"/>
        <end position="83"/>
    </location>
</feature>
<feature type="transmembrane region" description="Helical" evidence="9">
    <location>
        <begin position="95"/>
        <end position="118"/>
    </location>
</feature>
<evidence type="ECO:0000256" key="3">
    <source>
        <dbReference type="ARBA" id="ARBA00022475"/>
    </source>
</evidence>
<dbReference type="InterPro" id="IPR004563">
    <property type="entry name" value="Apolipo_AcylTrfase"/>
</dbReference>
<comment type="subcellular location">
    <subcellularLocation>
        <location evidence="1 9">Cell membrane</location>
        <topology evidence="1 9">Multi-pass membrane protein</topology>
    </subcellularLocation>
</comment>
<comment type="function">
    <text evidence="9">Catalyzes the phospholipid dependent N-acylation of the N-terminal cysteine of apolipoprotein, the last step in lipoprotein maturation.</text>
</comment>
<dbReference type="SUPFAM" id="SSF56317">
    <property type="entry name" value="Carbon-nitrogen hydrolase"/>
    <property type="match status" value="1"/>
</dbReference>
<dbReference type="UniPathway" id="UPA00666"/>
<keyword evidence="6 9" id="KW-1133">Transmembrane helix</keyword>
<sequence>MKNLNRILLSIKFMNKYFTYLIAIISGLVGVFAFSPFDYWPLAYVSLLGLLYVAKNPKKSTALLSTFLWAMGFFCFGVSWLNVSIHQFGGASLGVSYFLVGLLAAYLALYPMLFTYLVQRFKVQSAVIFAVIWTLTEFLRGWIFTGFPWLQFGYTQIDSPFYGIAPIFGVTGLTFFTVWASAVIFNLVSSLFKTKNLKLVLANALLLIIVGGLSAYSSQIHFVKSVEDKAISVTLAQGNIEQNLKWDPNYFYSTLAIYQKLITENLGKTDLIILPESALPTLENTITPFFEKLEHAAKETKTEIMIGTVFQDTKSGKLLNSIMTTGNPDFPYQPDTPNRYNKHHLVPFGEYVPLESILRPLNSVFNLPMSAFQSGEAVQPSLIAKKRAFSPAICYEIIFGEQVRQNLKQDTDYLLTLSNDAWFGDSIGPWQHLQMARMRALELGKPLIRATNTGISVFVDAQGKVLAQAPQFIETTLTYKIAPAEGKTPYSVLGNMPLYALSLLFLLLHSMMAFIRRKMNIL</sequence>
<dbReference type="InterPro" id="IPR003010">
    <property type="entry name" value="C-N_Hydrolase"/>
</dbReference>
<dbReference type="GO" id="GO:0016410">
    <property type="term" value="F:N-acyltransferase activity"/>
    <property type="evidence" value="ECO:0007669"/>
    <property type="project" value="UniProtKB-UniRule"/>
</dbReference>
<evidence type="ECO:0000256" key="8">
    <source>
        <dbReference type="ARBA" id="ARBA00023315"/>
    </source>
</evidence>
<keyword evidence="7 9" id="KW-0472">Membrane</keyword>
<name>A0A0D0GYB0_HAEIF</name>
<comment type="caution">
    <text evidence="11">The sequence shown here is derived from an EMBL/GenBank/DDBJ whole genome shotgun (WGS) entry which is preliminary data.</text>
</comment>
<keyword evidence="8 9" id="KW-0012">Acyltransferase</keyword>
<comment type="pathway">
    <text evidence="9">Protein modification; lipoprotein biosynthesis (N-acyl transfer).</text>
</comment>
<comment type="catalytic activity">
    <reaction evidence="9">
        <text>N-terminal S-1,2-diacyl-sn-glyceryl-L-cysteinyl-[lipoprotein] + a glycerophospholipid = N-acyl-S-1,2-diacyl-sn-glyceryl-L-cysteinyl-[lipoprotein] + a 2-acyl-sn-glycero-3-phospholipid + H(+)</text>
        <dbReference type="Rhea" id="RHEA:48228"/>
        <dbReference type="Rhea" id="RHEA-COMP:14681"/>
        <dbReference type="Rhea" id="RHEA-COMP:14684"/>
        <dbReference type="ChEBI" id="CHEBI:15378"/>
        <dbReference type="ChEBI" id="CHEBI:136912"/>
        <dbReference type="ChEBI" id="CHEBI:140656"/>
        <dbReference type="ChEBI" id="CHEBI:140657"/>
        <dbReference type="ChEBI" id="CHEBI:140660"/>
        <dbReference type="EC" id="2.3.1.269"/>
    </reaction>
</comment>
<dbReference type="PANTHER" id="PTHR38686">
    <property type="entry name" value="APOLIPOPROTEIN N-ACYLTRANSFERASE"/>
    <property type="match status" value="1"/>
</dbReference>
<evidence type="ECO:0000256" key="6">
    <source>
        <dbReference type="ARBA" id="ARBA00022989"/>
    </source>
</evidence>
<evidence type="ECO:0000256" key="7">
    <source>
        <dbReference type="ARBA" id="ARBA00023136"/>
    </source>
</evidence>
<feature type="transmembrane region" description="Helical" evidence="9">
    <location>
        <begin position="164"/>
        <end position="187"/>
    </location>
</feature>
<evidence type="ECO:0000259" key="10">
    <source>
        <dbReference type="PROSITE" id="PS50263"/>
    </source>
</evidence>
<dbReference type="Proteomes" id="UP000050700">
    <property type="component" value="Unassembled WGS sequence"/>
</dbReference>
<keyword evidence="5 9" id="KW-0812">Transmembrane</keyword>
<feature type="transmembrane region" description="Helical" evidence="9">
    <location>
        <begin position="199"/>
        <end position="216"/>
    </location>
</feature>
<keyword evidence="4 9" id="KW-0808">Transferase</keyword>